<dbReference type="Pfam" id="PF02770">
    <property type="entry name" value="Acyl-CoA_dh_M"/>
    <property type="match status" value="1"/>
</dbReference>
<dbReference type="InterPro" id="IPR036250">
    <property type="entry name" value="AcylCo_DH-like_C"/>
</dbReference>
<protein>
    <submittedName>
        <fullName evidence="10">Alkylation response protein AidB-like acyl-CoA dehydrogenase</fullName>
    </submittedName>
</protein>
<dbReference type="PIRSF" id="PIRSF016578">
    <property type="entry name" value="HsaA"/>
    <property type="match status" value="1"/>
</dbReference>
<dbReference type="Gene3D" id="2.40.110.10">
    <property type="entry name" value="Butyryl-CoA Dehydrogenase, subunit A, domain 2"/>
    <property type="match status" value="1"/>
</dbReference>
<dbReference type="RefSeq" id="WP_184043275.1">
    <property type="nucleotide sequence ID" value="NZ_JACIGK010000007.1"/>
</dbReference>
<gene>
    <name evidence="10" type="ORF">GGD89_001284</name>
</gene>
<name>A0A7W6RC58_9PROT</name>
<evidence type="ECO:0000256" key="1">
    <source>
        <dbReference type="ARBA" id="ARBA00001974"/>
    </source>
</evidence>
<dbReference type="SUPFAM" id="SSF47203">
    <property type="entry name" value="Acyl-CoA dehydrogenase C-terminal domain-like"/>
    <property type="match status" value="1"/>
</dbReference>
<dbReference type="Pfam" id="PF00441">
    <property type="entry name" value="Acyl-CoA_dh_1"/>
    <property type="match status" value="1"/>
</dbReference>
<keyword evidence="5 6" id="KW-0560">Oxidoreductase</keyword>
<dbReference type="AlphaFoldDB" id="A0A7W6RC58"/>
<evidence type="ECO:0000259" key="7">
    <source>
        <dbReference type="Pfam" id="PF00441"/>
    </source>
</evidence>
<dbReference type="InterPro" id="IPR006091">
    <property type="entry name" value="Acyl-CoA_Oxase/DH_mid-dom"/>
</dbReference>
<reference evidence="10 11" key="1">
    <citation type="submission" date="2020-08" db="EMBL/GenBank/DDBJ databases">
        <title>Genome sequencing of Purple Non-Sulfur Bacteria from various extreme environments.</title>
        <authorList>
            <person name="Mayer M."/>
        </authorList>
    </citation>
    <scope>NUCLEOTIDE SEQUENCE [LARGE SCALE GENOMIC DNA]</scope>
    <source>
        <strain evidence="10 11">JA131</strain>
    </source>
</reference>
<sequence length="395" mass="43169">MPDPVTDRQASPSDGQREQDRLILDSIDRFLEREVAPHAHALEHDDVYPADIVAAMRDLGLFGATIPEAYGGLGLRPSLYARIIERMARVWMSITGVINSHLIMAHIVATKGTEAQRAHFLPRFATGELRGGLALTEPDCGTDLQAIRTTARRDGDAYVVNGTKTWISNGIHGRCFALLVKTDPTADPRHAGMSMLIAEKGDGFRPSRKLEKLGYKGIDSAELIFEDYRVPADRLVGETEGTGMQCAGAGLELGRINVAARGVGIAQAALDQSLAYSQVRKTFGKPICQHQAIQLKLADMATRVEAARLLVDKAARTFESGRRTDLEAGMAKLFASEAAIENSLEAMRIHGGYGYSKEFDVERLYRDAPLLAIGEGTNEIQRVIIAKRLVERHPA</sequence>
<evidence type="ECO:0000313" key="10">
    <source>
        <dbReference type="EMBL" id="MBB4265662.1"/>
    </source>
</evidence>
<dbReference type="SUPFAM" id="SSF56645">
    <property type="entry name" value="Acyl-CoA dehydrogenase NM domain-like"/>
    <property type="match status" value="1"/>
</dbReference>
<dbReference type="EMBL" id="JACIGK010000007">
    <property type="protein sequence ID" value="MBB4265662.1"/>
    <property type="molecule type" value="Genomic_DNA"/>
</dbReference>
<evidence type="ECO:0000313" key="11">
    <source>
        <dbReference type="Proteomes" id="UP000554286"/>
    </source>
</evidence>
<evidence type="ECO:0000256" key="5">
    <source>
        <dbReference type="ARBA" id="ARBA00023002"/>
    </source>
</evidence>
<comment type="cofactor">
    <cofactor evidence="1 6">
        <name>FAD</name>
        <dbReference type="ChEBI" id="CHEBI:57692"/>
    </cofactor>
</comment>
<feature type="domain" description="Acyl-CoA oxidase/dehydrogenase middle" evidence="8">
    <location>
        <begin position="133"/>
        <end position="227"/>
    </location>
</feature>
<proteinExistence type="inferred from homology"/>
<dbReference type="InterPro" id="IPR009100">
    <property type="entry name" value="AcylCoA_DH/oxidase_NM_dom_sf"/>
</dbReference>
<dbReference type="InterPro" id="IPR009075">
    <property type="entry name" value="AcylCo_DH/oxidase_C"/>
</dbReference>
<feature type="domain" description="Acyl-CoA dehydrogenase/oxidase N-terminal" evidence="9">
    <location>
        <begin position="18"/>
        <end position="128"/>
    </location>
</feature>
<dbReference type="Gene3D" id="1.10.540.10">
    <property type="entry name" value="Acyl-CoA dehydrogenase/oxidase, N-terminal domain"/>
    <property type="match status" value="1"/>
</dbReference>
<evidence type="ECO:0000256" key="4">
    <source>
        <dbReference type="ARBA" id="ARBA00022827"/>
    </source>
</evidence>
<dbReference type="InterPro" id="IPR013786">
    <property type="entry name" value="AcylCoA_DH/ox_N"/>
</dbReference>
<keyword evidence="11" id="KW-1185">Reference proteome</keyword>
<dbReference type="InterPro" id="IPR037069">
    <property type="entry name" value="AcylCoA_DH/ox_N_sf"/>
</dbReference>
<evidence type="ECO:0000256" key="6">
    <source>
        <dbReference type="RuleBase" id="RU362125"/>
    </source>
</evidence>
<dbReference type="GO" id="GO:0050660">
    <property type="term" value="F:flavin adenine dinucleotide binding"/>
    <property type="evidence" value="ECO:0007669"/>
    <property type="project" value="InterPro"/>
</dbReference>
<dbReference type="InterPro" id="IPR046373">
    <property type="entry name" value="Acyl-CoA_Oxase/DH_mid-dom_sf"/>
</dbReference>
<organism evidence="10 11">
    <name type="scientific">Roseospira visakhapatnamensis</name>
    <dbReference type="NCBI Taxonomy" id="390880"/>
    <lineage>
        <taxon>Bacteria</taxon>
        <taxon>Pseudomonadati</taxon>
        <taxon>Pseudomonadota</taxon>
        <taxon>Alphaproteobacteria</taxon>
        <taxon>Rhodospirillales</taxon>
        <taxon>Rhodospirillaceae</taxon>
        <taxon>Roseospira</taxon>
    </lineage>
</organism>
<dbReference type="Pfam" id="PF02771">
    <property type="entry name" value="Acyl-CoA_dh_N"/>
    <property type="match status" value="1"/>
</dbReference>
<evidence type="ECO:0000256" key="2">
    <source>
        <dbReference type="ARBA" id="ARBA00009347"/>
    </source>
</evidence>
<dbReference type="GO" id="GO:0003995">
    <property type="term" value="F:acyl-CoA dehydrogenase activity"/>
    <property type="evidence" value="ECO:0007669"/>
    <property type="project" value="TreeGrafter"/>
</dbReference>
<evidence type="ECO:0000259" key="8">
    <source>
        <dbReference type="Pfam" id="PF02770"/>
    </source>
</evidence>
<comment type="similarity">
    <text evidence="2 6">Belongs to the acyl-CoA dehydrogenase family.</text>
</comment>
<keyword evidence="4 6" id="KW-0274">FAD</keyword>
<keyword evidence="3 6" id="KW-0285">Flavoprotein</keyword>
<evidence type="ECO:0000256" key="3">
    <source>
        <dbReference type="ARBA" id="ARBA00022630"/>
    </source>
</evidence>
<evidence type="ECO:0000259" key="9">
    <source>
        <dbReference type="Pfam" id="PF02771"/>
    </source>
</evidence>
<dbReference type="Gene3D" id="1.20.140.10">
    <property type="entry name" value="Butyryl-CoA Dehydrogenase, subunit A, domain 3"/>
    <property type="match status" value="1"/>
</dbReference>
<dbReference type="PANTHER" id="PTHR43884:SF12">
    <property type="entry name" value="ISOVALERYL-COA DEHYDROGENASE, MITOCHONDRIAL-RELATED"/>
    <property type="match status" value="1"/>
</dbReference>
<accession>A0A7W6RC58</accession>
<dbReference type="FunFam" id="1.20.140.10:FF:000001">
    <property type="entry name" value="Acyl-CoA dehydrogenase"/>
    <property type="match status" value="1"/>
</dbReference>
<dbReference type="PANTHER" id="PTHR43884">
    <property type="entry name" value="ACYL-COA DEHYDROGENASE"/>
    <property type="match status" value="1"/>
</dbReference>
<feature type="domain" description="Acyl-CoA dehydrogenase/oxidase C-terminal" evidence="7">
    <location>
        <begin position="241"/>
        <end position="389"/>
    </location>
</feature>
<comment type="caution">
    <text evidence="10">The sequence shown here is derived from an EMBL/GenBank/DDBJ whole genome shotgun (WGS) entry which is preliminary data.</text>
</comment>
<dbReference type="Proteomes" id="UP000554286">
    <property type="component" value="Unassembled WGS sequence"/>
</dbReference>